<dbReference type="GO" id="GO:0000156">
    <property type="term" value="F:phosphorelay response regulator activity"/>
    <property type="evidence" value="ECO:0007669"/>
    <property type="project" value="TreeGrafter"/>
</dbReference>
<keyword evidence="7" id="KW-0812">Transmembrane</keyword>
<keyword evidence="10" id="KW-1185">Reference proteome</keyword>
<comment type="catalytic activity">
    <reaction evidence="1">
        <text>ATP + protein L-histidine = ADP + protein N-phospho-L-histidine.</text>
        <dbReference type="EC" id="2.7.13.3"/>
    </reaction>
</comment>
<dbReference type="PROSITE" id="PS50109">
    <property type="entry name" value="HIS_KIN"/>
    <property type="match status" value="1"/>
</dbReference>
<evidence type="ECO:0000256" key="2">
    <source>
        <dbReference type="ARBA" id="ARBA00012438"/>
    </source>
</evidence>
<dbReference type="GO" id="GO:0007234">
    <property type="term" value="P:osmosensory signaling via phosphorelay pathway"/>
    <property type="evidence" value="ECO:0007669"/>
    <property type="project" value="TreeGrafter"/>
</dbReference>
<evidence type="ECO:0000256" key="5">
    <source>
        <dbReference type="ARBA" id="ARBA00022777"/>
    </source>
</evidence>
<dbReference type="InterPro" id="IPR004358">
    <property type="entry name" value="Sig_transdc_His_kin-like_C"/>
</dbReference>
<evidence type="ECO:0000313" key="9">
    <source>
        <dbReference type="EMBL" id="KAA9133552.1"/>
    </source>
</evidence>
<keyword evidence="7" id="KW-1133">Transmembrane helix</keyword>
<protein>
    <recommendedName>
        <fullName evidence="2">histidine kinase</fullName>
        <ecNumber evidence="2">2.7.13.3</ecNumber>
    </recommendedName>
</protein>
<keyword evidence="7" id="KW-0472">Membrane</keyword>
<keyword evidence="6" id="KW-0175">Coiled coil</keyword>
<evidence type="ECO:0000259" key="8">
    <source>
        <dbReference type="PROSITE" id="PS50109"/>
    </source>
</evidence>
<dbReference type="SUPFAM" id="SSF47384">
    <property type="entry name" value="Homodimeric domain of signal transducing histidine kinase"/>
    <property type="match status" value="1"/>
</dbReference>
<dbReference type="GO" id="GO:0030295">
    <property type="term" value="F:protein kinase activator activity"/>
    <property type="evidence" value="ECO:0007669"/>
    <property type="project" value="TreeGrafter"/>
</dbReference>
<dbReference type="Pfam" id="PF00512">
    <property type="entry name" value="HisKA"/>
    <property type="match status" value="1"/>
</dbReference>
<feature type="coiled-coil region" evidence="6">
    <location>
        <begin position="273"/>
        <end position="307"/>
    </location>
</feature>
<dbReference type="PRINTS" id="PR00344">
    <property type="entry name" value="BCTRLSENSOR"/>
</dbReference>
<keyword evidence="5" id="KW-0418">Kinase</keyword>
<dbReference type="CDD" id="cd00082">
    <property type="entry name" value="HisKA"/>
    <property type="match status" value="1"/>
</dbReference>
<name>A0A5N0TET1_9GAMM</name>
<proteinExistence type="predicted"/>
<dbReference type="Pfam" id="PF02518">
    <property type="entry name" value="HATPase_c"/>
    <property type="match status" value="1"/>
</dbReference>
<dbReference type="PANTHER" id="PTHR42878">
    <property type="entry name" value="TWO-COMPONENT HISTIDINE KINASE"/>
    <property type="match status" value="1"/>
</dbReference>
<evidence type="ECO:0000313" key="10">
    <source>
        <dbReference type="Proteomes" id="UP000325372"/>
    </source>
</evidence>
<evidence type="ECO:0000256" key="3">
    <source>
        <dbReference type="ARBA" id="ARBA00022553"/>
    </source>
</evidence>
<evidence type="ECO:0000256" key="7">
    <source>
        <dbReference type="SAM" id="Phobius"/>
    </source>
</evidence>
<evidence type="ECO:0000256" key="4">
    <source>
        <dbReference type="ARBA" id="ARBA00022679"/>
    </source>
</evidence>
<dbReference type="RefSeq" id="WP_150863114.1">
    <property type="nucleotide sequence ID" value="NZ_VYXP01000002.1"/>
</dbReference>
<dbReference type="Gene3D" id="3.30.565.10">
    <property type="entry name" value="Histidine kinase-like ATPase, C-terminal domain"/>
    <property type="match status" value="1"/>
</dbReference>
<dbReference type="GO" id="GO:0000155">
    <property type="term" value="F:phosphorelay sensor kinase activity"/>
    <property type="evidence" value="ECO:0007669"/>
    <property type="project" value="InterPro"/>
</dbReference>
<dbReference type="InterPro" id="IPR050351">
    <property type="entry name" value="BphY/WalK/GraS-like"/>
</dbReference>
<dbReference type="AlphaFoldDB" id="A0A5N0TET1"/>
<dbReference type="SUPFAM" id="SSF55874">
    <property type="entry name" value="ATPase domain of HSP90 chaperone/DNA topoisomerase II/histidine kinase"/>
    <property type="match status" value="1"/>
</dbReference>
<evidence type="ECO:0000256" key="6">
    <source>
        <dbReference type="SAM" id="Coils"/>
    </source>
</evidence>
<feature type="transmembrane region" description="Helical" evidence="7">
    <location>
        <begin position="6"/>
        <end position="26"/>
    </location>
</feature>
<dbReference type="InterPro" id="IPR036890">
    <property type="entry name" value="HATPase_C_sf"/>
</dbReference>
<dbReference type="InterPro" id="IPR036097">
    <property type="entry name" value="HisK_dim/P_sf"/>
</dbReference>
<dbReference type="SMART" id="SM00388">
    <property type="entry name" value="HisKA"/>
    <property type="match status" value="1"/>
</dbReference>
<accession>A0A5N0TET1</accession>
<dbReference type="GO" id="GO:0005886">
    <property type="term" value="C:plasma membrane"/>
    <property type="evidence" value="ECO:0007669"/>
    <property type="project" value="UniProtKB-ARBA"/>
</dbReference>
<evidence type="ECO:0000256" key="1">
    <source>
        <dbReference type="ARBA" id="ARBA00000085"/>
    </source>
</evidence>
<dbReference type="PANTHER" id="PTHR42878:SF15">
    <property type="entry name" value="BACTERIOPHYTOCHROME"/>
    <property type="match status" value="1"/>
</dbReference>
<comment type="caution">
    <text evidence="9">The sequence shown here is derived from an EMBL/GenBank/DDBJ whole genome shotgun (WGS) entry which is preliminary data.</text>
</comment>
<dbReference type="InterPro" id="IPR005467">
    <property type="entry name" value="His_kinase_dom"/>
</dbReference>
<keyword evidence="4" id="KW-0808">Transferase</keyword>
<dbReference type="EC" id="2.7.13.3" evidence="2"/>
<feature type="domain" description="Histidine kinase" evidence="8">
    <location>
        <begin position="318"/>
        <end position="534"/>
    </location>
</feature>
<dbReference type="InterPro" id="IPR003594">
    <property type="entry name" value="HATPase_dom"/>
</dbReference>
<reference evidence="9 10" key="1">
    <citation type="submission" date="2019-09" db="EMBL/GenBank/DDBJ databases">
        <title>Wenzhouxiangella sp. Genome sequencing and assembly.</title>
        <authorList>
            <person name="Zhang R."/>
        </authorList>
    </citation>
    <scope>NUCLEOTIDE SEQUENCE [LARGE SCALE GENOMIC DNA]</scope>
    <source>
        <strain evidence="9 10">W260</strain>
    </source>
</reference>
<sequence length="534" mass="59842">MLTRVVVPIVVTVLVGIGTIQMWRALQQNEIGQVERIVTLESWSTRSHLARSMATFYDALRNLGEFWGAISQLPAEQWPAGEHMELDGYDGVRLVLYESQPDGVRFMHSPDRPGYSYQPETAEWAAHAALAARMREQDQSTVLGPITYPEGGQYLEIYEVERDGERIRRMAVMVDIEDLVGQMLVDEAPSYAISVFWDEHALFRGEDAATGLPPGWIKDGLIRMPWGSIWRVEHRPTTEAVRVLESRATDMILLMGLIIAVLMGFLTHESARARRRARNAEAAEREVAELNRNLEAVVQQRTRALADRTADLQTITDSVAHDMRNPLNAMSMNIQLLSTRLDRAGGHEAELAVIDRVYPCVTQMTTILDRLSGLSALSHETFERELLDMRALVEDVFDALTAVVPDRPVELVVDEDLPGVEADDLLVRMLVTNLLGNALKYTRDEPVARIHVSATSEDGVTVYTFADNGIGFDNDKADRLFAAFQRLDESERFEGSGLGLTIVARVVERHGGWIRGEGRPGEYAKFHFTLHPNA</sequence>
<dbReference type="Gene3D" id="1.10.287.130">
    <property type="match status" value="1"/>
</dbReference>
<organism evidence="9 10">
    <name type="scientific">Marinihelvus fidelis</name>
    <dbReference type="NCBI Taxonomy" id="2613842"/>
    <lineage>
        <taxon>Bacteria</taxon>
        <taxon>Pseudomonadati</taxon>
        <taxon>Pseudomonadota</taxon>
        <taxon>Gammaproteobacteria</taxon>
        <taxon>Chromatiales</taxon>
        <taxon>Wenzhouxiangellaceae</taxon>
        <taxon>Marinihelvus</taxon>
    </lineage>
</organism>
<keyword evidence="3" id="KW-0597">Phosphoprotein</keyword>
<dbReference type="SMART" id="SM00387">
    <property type="entry name" value="HATPase_c"/>
    <property type="match status" value="1"/>
</dbReference>
<gene>
    <name evidence="9" type="ORF">F3N42_04175</name>
</gene>
<dbReference type="EMBL" id="VYXP01000002">
    <property type="protein sequence ID" value="KAA9133552.1"/>
    <property type="molecule type" value="Genomic_DNA"/>
</dbReference>
<dbReference type="Proteomes" id="UP000325372">
    <property type="component" value="Unassembled WGS sequence"/>
</dbReference>
<dbReference type="FunFam" id="3.30.565.10:FF:000006">
    <property type="entry name" value="Sensor histidine kinase WalK"/>
    <property type="match status" value="1"/>
</dbReference>
<dbReference type="InterPro" id="IPR003661">
    <property type="entry name" value="HisK_dim/P_dom"/>
</dbReference>